<keyword evidence="3" id="KW-1185">Reference proteome</keyword>
<gene>
    <name evidence="2" type="ORF">FKV25_10195</name>
</gene>
<dbReference type="OrthoDB" id="5966707at2"/>
<dbReference type="AlphaFoldDB" id="A0A508A4A3"/>
<evidence type="ECO:0000313" key="2">
    <source>
        <dbReference type="EMBL" id="TQD43593.1"/>
    </source>
</evidence>
<name>A0A508A4A3_9GAMM</name>
<dbReference type="EMBL" id="VICE01000095">
    <property type="protein sequence ID" value="TQD43593.1"/>
    <property type="molecule type" value="Genomic_DNA"/>
</dbReference>
<evidence type="ECO:0000313" key="3">
    <source>
        <dbReference type="Proteomes" id="UP000318212"/>
    </source>
</evidence>
<feature type="region of interest" description="Disordered" evidence="1">
    <location>
        <begin position="66"/>
        <end position="97"/>
    </location>
</feature>
<evidence type="ECO:0000256" key="1">
    <source>
        <dbReference type="SAM" id="MobiDB-lite"/>
    </source>
</evidence>
<dbReference type="RefSeq" id="WP_141518697.1">
    <property type="nucleotide sequence ID" value="NZ_VICE01000095.1"/>
</dbReference>
<accession>A0A508A4A3</accession>
<sequence>MSNVVQFIERLGQHPAHLSDPEYVRAVMDADLDDASRDALIRRDATGLASALDARSPMFCFSYIATPDGGKETPLDDDREDEGVEVPTEAPPAKDPE</sequence>
<comment type="caution">
    <text evidence="2">The sequence shown here is derived from an EMBL/GenBank/DDBJ whole genome shotgun (WGS) entry which is preliminary data.</text>
</comment>
<organism evidence="2 3">
    <name type="scientific">Marilutibacter aestuarii</name>
    <dbReference type="NCBI Taxonomy" id="1706195"/>
    <lineage>
        <taxon>Bacteria</taxon>
        <taxon>Pseudomonadati</taxon>
        <taxon>Pseudomonadota</taxon>
        <taxon>Gammaproteobacteria</taxon>
        <taxon>Lysobacterales</taxon>
        <taxon>Lysobacteraceae</taxon>
        <taxon>Marilutibacter</taxon>
    </lineage>
</organism>
<proteinExistence type="predicted"/>
<dbReference type="Proteomes" id="UP000318212">
    <property type="component" value="Unassembled WGS sequence"/>
</dbReference>
<reference evidence="2 3" key="1">
    <citation type="submission" date="2019-06" db="EMBL/GenBank/DDBJ databases">
        <title>Lysobacter alkalisoli sp. nov. isolated from saline soil.</title>
        <authorList>
            <person name="Sun J.-Q."/>
            <person name="Xu L."/>
        </authorList>
    </citation>
    <scope>NUCLEOTIDE SEQUENCE [LARGE SCALE GENOMIC DNA]</scope>
    <source>
        <strain evidence="2 3">JCM 31130</strain>
    </source>
</reference>
<protein>
    <submittedName>
        <fullName evidence="2">Uncharacterized protein</fullName>
    </submittedName>
</protein>